<name>A0A1H6DEW0_9ACTN</name>
<keyword evidence="4 7" id="KW-0573">Peptidoglycan synthesis</keyword>
<dbReference type="PANTHER" id="PTHR30582:SF2">
    <property type="entry name" value="L,D-TRANSPEPTIDASE YCIB-RELATED"/>
    <property type="match status" value="1"/>
</dbReference>
<dbReference type="Gene3D" id="2.60.40.3710">
    <property type="match status" value="1"/>
</dbReference>
<organism evidence="9 10">
    <name type="scientific">Thermomonospora echinospora</name>
    <dbReference type="NCBI Taxonomy" id="1992"/>
    <lineage>
        <taxon>Bacteria</taxon>
        <taxon>Bacillati</taxon>
        <taxon>Actinomycetota</taxon>
        <taxon>Actinomycetes</taxon>
        <taxon>Streptosporangiales</taxon>
        <taxon>Thermomonosporaceae</taxon>
        <taxon>Thermomonospora</taxon>
    </lineage>
</organism>
<evidence type="ECO:0000256" key="6">
    <source>
        <dbReference type="ARBA" id="ARBA00023316"/>
    </source>
</evidence>
<dbReference type="GO" id="GO:0018104">
    <property type="term" value="P:peptidoglycan-protein cross-linking"/>
    <property type="evidence" value="ECO:0007669"/>
    <property type="project" value="TreeGrafter"/>
</dbReference>
<dbReference type="GO" id="GO:0008360">
    <property type="term" value="P:regulation of cell shape"/>
    <property type="evidence" value="ECO:0007669"/>
    <property type="project" value="UniProtKB-UniRule"/>
</dbReference>
<dbReference type="CDD" id="cd16913">
    <property type="entry name" value="YkuD_like"/>
    <property type="match status" value="1"/>
</dbReference>
<evidence type="ECO:0000256" key="5">
    <source>
        <dbReference type="ARBA" id="ARBA00023315"/>
    </source>
</evidence>
<protein>
    <submittedName>
        <fullName evidence="9">Lipoprotein-anchoring transpeptidase ErfK/SrfK</fullName>
    </submittedName>
</protein>
<dbReference type="GO" id="GO:0005576">
    <property type="term" value="C:extracellular region"/>
    <property type="evidence" value="ECO:0007669"/>
    <property type="project" value="TreeGrafter"/>
</dbReference>
<keyword evidence="6 7" id="KW-0961">Cell wall biogenesis/degradation</keyword>
<dbReference type="EMBL" id="FNVO01000016">
    <property type="protein sequence ID" value="SEG83967.1"/>
    <property type="molecule type" value="Genomic_DNA"/>
</dbReference>
<evidence type="ECO:0000256" key="1">
    <source>
        <dbReference type="ARBA" id="ARBA00004752"/>
    </source>
</evidence>
<dbReference type="InterPro" id="IPR041280">
    <property type="entry name" value="Big_10"/>
</dbReference>
<evidence type="ECO:0000256" key="7">
    <source>
        <dbReference type="PROSITE-ProRule" id="PRU01373"/>
    </source>
</evidence>
<dbReference type="UniPathway" id="UPA00219"/>
<dbReference type="PANTHER" id="PTHR30582">
    <property type="entry name" value="L,D-TRANSPEPTIDASE"/>
    <property type="match status" value="1"/>
</dbReference>
<dbReference type="PROSITE" id="PS51257">
    <property type="entry name" value="PROKAR_LIPOPROTEIN"/>
    <property type="match status" value="1"/>
</dbReference>
<evidence type="ECO:0000256" key="4">
    <source>
        <dbReference type="ARBA" id="ARBA00022984"/>
    </source>
</evidence>
<dbReference type="Gene3D" id="2.40.440.10">
    <property type="entry name" value="L,D-transpeptidase catalytic domain-like"/>
    <property type="match status" value="1"/>
</dbReference>
<dbReference type="GO" id="GO:0071555">
    <property type="term" value="P:cell wall organization"/>
    <property type="evidence" value="ECO:0007669"/>
    <property type="project" value="UniProtKB-UniRule"/>
</dbReference>
<dbReference type="Pfam" id="PF03734">
    <property type="entry name" value="YkuD"/>
    <property type="match status" value="1"/>
</dbReference>
<dbReference type="Gene3D" id="2.60.40.3780">
    <property type="match status" value="1"/>
</dbReference>
<dbReference type="OrthoDB" id="5242354at2"/>
<dbReference type="CDD" id="cd13432">
    <property type="entry name" value="LDT_IgD_like_2"/>
    <property type="match status" value="1"/>
</dbReference>
<dbReference type="PROSITE" id="PS52029">
    <property type="entry name" value="LD_TPASE"/>
    <property type="match status" value="1"/>
</dbReference>
<feature type="domain" description="L,D-TPase catalytic" evidence="8">
    <location>
        <begin position="243"/>
        <end position="378"/>
    </location>
</feature>
<dbReference type="SUPFAM" id="SSF141523">
    <property type="entry name" value="L,D-transpeptidase catalytic domain-like"/>
    <property type="match status" value="1"/>
</dbReference>
<keyword evidence="2" id="KW-0808">Transferase</keyword>
<dbReference type="InterPro" id="IPR050979">
    <property type="entry name" value="LD-transpeptidase"/>
</dbReference>
<dbReference type="AlphaFoldDB" id="A0A1H6DEW0"/>
<keyword evidence="10" id="KW-1185">Reference proteome</keyword>
<dbReference type="InterPro" id="IPR038063">
    <property type="entry name" value="Transpep_catalytic_dom"/>
</dbReference>
<evidence type="ECO:0000313" key="9">
    <source>
        <dbReference type="EMBL" id="SEG83967.1"/>
    </source>
</evidence>
<accession>A0A1H6DEW0</accession>
<dbReference type="InterPro" id="IPR005490">
    <property type="entry name" value="LD_TPept_cat_dom"/>
</dbReference>
<dbReference type="GO" id="GO:0071972">
    <property type="term" value="F:peptidoglycan L,D-transpeptidase activity"/>
    <property type="evidence" value="ECO:0007669"/>
    <property type="project" value="TreeGrafter"/>
</dbReference>
<keyword evidence="3 7" id="KW-0133">Cell shape</keyword>
<dbReference type="Pfam" id="PF17964">
    <property type="entry name" value="Big_10"/>
    <property type="match status" value="1"/>
</dbReference>
<evidence type="ECO:0000256" key="2">
    <source>
        <dbReference type="ARBA" id="ARBA00022679"/>
    </source>
</evidence>
<gene>
    <name evidence="9" type="ORF">SAMN04489712_116113</name>
</gene>
<dbReference type="GO" id="GO:0016746">
    <property type="term" value="F:acyltransferase activity"/>
    <property type="evidence" value="ECO:0007669"/>
    <property type="project" value="UniProtKB-KW"/>
</dbReference>
<keyword evidence="9" id="KW-0449">Lipoprotein</keyword>
<evidence type="ECO:0000259" key="8">
    <source>
        <dbReference type="PROSITE" id="PS52029"/>
    </source>
</evidence>
<feature type="active site" description="Proton donor/acceptor" evidence="7">
    <location>
        <position position="336"/>
    </location>
</feature>
<comment type="pathway">
    <text evidence="1 7">Cell wall biogenesis; peptidoglycan biosynthesis.</text>
</comment>
<evidence type="ECO:0000313" key="10">
    <source>
        <dbReference type="Proteomes" id="UP000236723"/>
    </source>
</evidence>
<evidence type="ECO:0000256" key="3">
    <source>
        <dbReference type="ARBA" id="ARBA00022960"/>
    </source>
</evidence>
<sequence length="413" mass="43897">MLLRGVGAAGVTGAVVLLAATACSGGDDGGTGTGSTVAGQEDASAPQVTITPATGTNRALPDRGVVVKAGNGTLEQVTVTAKGKPVDGRMSADKTTWQSRTLIPGASYEVSAIARNPKGKTTTATSSFRTVRAAAPLTVVDMIPMPGEKVGVGMPITLTFNRSIADRDKKAVEQALRVKSTKPATGAWFWVSDRQVIFRTKNGAYWEPNQTVAVRADLAGVRAGKGVYGTADFGRKFRIGDSHISIASAKTKKMIVKVNGKTVKKTGISAGKGGRVVNGVDTYLTTSGIHLTMSKHRVERMTSAWMGVDPKDKANGGYDLMLPHAVRISSTGEYVHAAPDRYWAFGRTNASHGCVNAPPPFAEWFYNLSYRGDIVIVTGTKRSLPWNNGWSYYEMPWAKWVKGSALDREVTTG</sequence>
<feature type="active site" description="Nucleophile" evidence="7">
    <location>
        <position position="354"/>
    </location>
</feature>
<reference evidence="10" key="1">
    <citation type="submission" date="2016-10" db="EMBL/GenBank/DDBJ databases">
        <authorList>
            <person name="Varghese N."/>
            <person name="Submissions S."/>
        </authorList>
    </citation>
    <scope>NUCLEOTIDE SEQUENCE [LARGE SCALE GENOMIC DNA]</scope>
    <source>
        <strain evidence="10">DSM 43163</strain>
    </source>
</reference>
<keyword evidence="5" id="KW-0012">Acyltransferase</keyword>
<proteinExistence type="predicted"/>
<dbReference type="Proteomes" id="UP000236723">
    <property type="component" value="Unassembled WGS sequence"/>
</dbReference>